<reference evidence="1 2" key="1">
    <citation type="submission" date="2023-03" db="EMBL/GenBank/DDBJ databases">
        <authorList>
            <person name="Pearce D."/>
        </authorList>
    </citation>
    <scope>NUCLEOTIDE SEQUENCE [LARGE SCALE GENOMIC DNA]</scope>
    <source>
        <strain evidence="1">Msz</strain>
    </source>
</reference>
<dbReference type="EMBL" id="OX458333">
    <property type="protein sequence ID" value="CAI8902340.1"/>
    <property type="molecule type" value="Genomic_DNA"/>
</dbReference>
<evidence type="ECO:0000313" key="2">
    <source>
        <dbReference type="Proteomes" id="UP001162030"/>
    </source>
</evidence>
<sequence length="130" mass="15480">MITALILLVLIALGLSQFFPKPESAYRRVRKAYRRNANRRSGISYRNARAEDLQAYIRESHPHFQNAIDPDDRVKEERKSSETWAEEQTRWKSSNINEWSMELLKSLEWKRYEELCVQYLIEQGCRAEVT</sequence>
<dbReference type="Proteomes" id="UP001162030">
    <property type="component" value="Chromosome"/>
</dbReference>
<gene>
    <name evidence="1" type="ORF">MSZNOR_3467</name>
</gene>
<accession>A0ABN8X664</accession>
<evidence type="ECO:0000313" key="1">
    <source>
        <dbReference type="EMBL" id="CAI8902340.1"/>
    </source>
</evidence>
<name>A0ABN8X664_9GAMM</name>
<organism evidence="1 2">
    <name type="scientific">Methylocaldum szegediense</name>
    <dbReference type="NCBI Taxonomy" id="73780"/>
    <lineage>
        <taxon>Bacteria</taxon>
        <taxon>Pseudomonadati</taxon>
        <taxon>Pseudomonadota</taxon>
        <taxon>Gammaproteobacteria</taxon>
        <taxon>Methylococcales</taxon>
        <taxon>Methylococcaceae</taxon>
        <taxon>Methylocaldum</taxon>
    </lineage>
</organism>
<proteinExistence type="predicted"/>
<protein>
    <submittedName>
        <fullName evidence="1">Uncharacterized protein</fullName>
    </submittedName>
</protein>
<keyword evidence="2" id="KW-1185">Reference proteome</keyword>